<keyword evidence="1" id="KW-0677">Repeat</keyword>
<feature type="domain" description="RCC1-like" evidence="3">
    <location>
        <begin position="3"/>
        <end position="357"/>
    </location>
</feature>
<gene>
    <name evidence="4" type="ORF">VNE69_11156</name>
</gene>
<evidence type="ECO:0000256" key="2">
    <source>
        <dbReference type="PROSITE-ProRule" id="PRU00235"/>
    </source>
</evidence>
<protein>
    <submittedName>
        <fullName evidence="4">Regulator of chromosome condensation</fullName>
    </submittedName>
</protein>
<feature type="repeat" description="RCC1" evidence="2">
    <location>
        <begin position="157"/>
        <end position="216"/>
    </location>
</feature>
<dbReference type="Proteomes" id="UP001334084">
    <property type="component" value="Chromosome 11"/>
</dbReference>
<reference evidence="4" key="1">
    <citation type="journal article" date="2024" name="BMC Genomics">
        <title>Functional annotation of a divergent genome using sequence and structure-based similarity.</title>
        <authorList>
            <person name="Svedberg D."/>
            <person name="Winiger R.R."/>
            <person name="Berg A."/>
            <person name="Sharma H."/>
            <person name="Tellgren-Roth C."/>
            <person name="Debrunner-Vossbrinck B.A."/>
            <person name="Vossbrinck C.R."/>
            <person name="Barandun J."/>
        </authorList>
    </citation>
    <scope>NUCLEOTIDE SEQUENCE</scope>
    <source>
        <strain evidence="4">Illinois isolate</strain>
    </source>
</reference>
<dbReference type="AlphaFoldDB" id="A0AAX4JGP2"/>
<evidence type="ECO:0000256" key="1">
    <source>
        <dbReference type="ARBA" id="ARBA00022737"/>
    </source>
</evidence>
<dbReference type="SUPFAM" id="SSF50985">
    <property type="entry name" value="RCC1/BLIP-II"/>
    <property type="match status" value="1"/>
</dbReference>
<dbReference type="PRINTS" id="PR00633">
    <property type="entry name" value="RCCNDNSATION"/>
</dbReference>
<dbReference type="PANTHER" id="PTHR22870:SF155">
    <property type="entry name" value="E3 UBIQUITIN-PROTEIN LIGASE HERC1-RELATED"/>
    <property type="match status" value="1"/>
</dbReference>
<dbReference type="GeneID" id="90542830"/>
<organism evidence="4 5">
    <name type="scientific">Vairimorpha necatrix</name>
    <dbReference type="NCBI Taxonomy" id="6039"/>
    <lineage>
        <taxon>Eukaryota</taxon>
        <taxon>Fungi</taxon>
        <taxon>Fungi incertae sedis</taxon>
        <taxon>Microsporidia</taxon>
        <taxon>Nosematidae</taxon>
        <taxon>Vairimorpha</taxon>
    </lineage>
</organism>
<dbReference type="InterPro" id="IPR058923">
    <property type="entry name" value="RCC1-like_dom"/>
</dbReference>
<dbReference type="InterPro" id="IPR000408">
    <property type="entry name" value="Reg_chr_condens"/>
</dbReference>
<dbReference type="KEGG" id="vnx:VNE69_11156"/>
<sequence length="360" mass="40839">MPVYVFGSNATAQLGLGEHEDSTHIPKLLDFFNNKKVIKIHCGTIHTLALTDSALYSWGCNDEYALGREGDESIPLEVEIPYPVIDISCGASISVCLTSNHYIYVWGTFRDFNGVFGLDENTKIQKKPKKIKINFTNFKTTNVHCGANFIMLLNNDKSVWTFGSNEFNELGRRTSERFKESSLFPNQIFNLRNKTQNYKIKKIRSGMHHGMAINENNEVYTWGSNIYGQLGIGHDKITKMKHLIDLEDVEDCTGGEHHSLFLCKDKLYGSGKNDEGQLGLKNKKKCFEPEFIMENVSKVRSYQNFSIVQVGNDLYSFGMTFNGATGYEDIEIFEPKKIPFEFGEIEDFSVGSNFTIVITK</sequence>
<dbReference type="Gene3D" id="2.130.10.30">
    <property type="entry name" value="Regulator of chromosome condensation 1/beta-lactamase-inhibitor protein II"/>
    <property type="match status" value="1"/>
</dbReference>
<feature type="repeat" description="RCC1" evidence="2">
    <location>
        <begin position="53"/>
        <end position="100"/>
    </location>
</feature>
<feature type="repeat" description="RCC1" evidence="2">
    <location>
        <begin position="101"/>
        <end position="156"/>
    </location>
</feature>
<dbReference type="PROSITE" id="PS50012">
    <property type="entry name" value="RCC1_3"/>
    <property type="match status" value="6"/>
</dbReference>
<feature type="repeat" description="RCC1" evidence="2">
    <location>
        <begin position="217"/>
        <end position="265"/>
    </location>
</feature>
<dbReference type="InterPro" id="IPR009091">
    <property type="entry name" value="RCC1/BLIP-II"/>
</dbReference>
<dbReference type="EMBL" id="CP142736">
    <property type="protein sequence ID" value="WUR04993.1"/>
    <property type="molecule type" value="Genomic_DNA"/>
</dbReference>
<accession>A0AAX4JGP2</accession>
<dbReference type="RefSeq" id="XP_065331138.1">
    <property type="nucleotide sequence ID" value="XM_065475066.1"/>
</dbReference>
<feature type="repeat" description="RCC1" evidence="2">
    <location>
        <begin position="1"/>
        <end position="53"/>
    </location>
</feature>
<proteinExistence type="predicted"/>
<dbReference type="Pfam" id="PF25390">
    <property type="entry name" value="WD40_RLD"/>
    <property type="match status" value="1"/>
</dbReference>
<evidence type="ECO:0000259" key="3">
    <source>
        <dbReference type="Pfam" id="PF25390"/>
    </source>
</evidence>
<name>A0AAX4JGP2_9MICR</name>
<keyword evidence="5" id="KW-1185">Reference proteome</keyword>
<feature type="repeat" description="RCC1" evidence="2">
    <location>
        <begin position="312"/>
        <end position="360"/>
    </location>
</feature>
<evidence type="ECO:0000313" key="4">
    <source>
        <dbReference type="EMBL" id="WUR04993.1"/>
    </source>
</evidence>
<evidence type="ECO:0000313" key="5">
    <source>
        <dbReference type="Proteomes" id="UP001334084"/>
    </source>
</evidence>
<dbReference type="PANTHER" id="PTHR22870">
    <property type="entry name" value="REGULATOR OF CHROMOSOME CONDENSATION"/>
    <property type="match status" value="1"/>
</dbReference>
<dbReference type="InterPro" id="IPR051210">
    <property type="entry name" value="Ub_ligase/GEF_domain"/>
</dbReference>